<dbReference type="GO" id="GO:0005886">
    <property type="term" value="C:plasma membrane"/>
    <property type="evidence" value="ECO:0007669"/>
    <property type="project" value="UniProtKB-SubCell"/>
</dbReference>
<dbReference type="PANTHER" id="PTHR33281:SF19">
    <property type="entry name" value="VOLTAGE-DEPENDENT ANION CHANNEL-FORMING PROTEIN YNEE"/>
    <property type="match status" value="1"/>
</dbReference>
<dbReference type="EMBL" id="AZHE01000004">
    <property type="protein sequence ID" value="KHN99734.1"/>
    <property type="molecule type" value="Genomic_DNA"/>
</dbReference>
<evidence type="ECO:0000256" key="6">
    <source>
        <dbReference type="ARBA" id="ARBA00023065"/>
    </source>
</evidence>
<keyword evidence="7 9" id="KW-0472">Membrane</keyword>
<keyword evidence="4 9" id="KW-0812">Transmembrane</keyword>
<dbReference type="InterPro" id="IPR044669">
    <property type="entry name" value="YneE/VCCN1/2-like"/>
</dbReference>
<dbReference type="RefSeq" id="XP_040680800.1">
    <property type="nucleotide sequence ID" value="XM_040821386.1"/>
</dbReference>
<dbReference type="Proteomes" id="UP000030816">
    <property type="component" value="Unassembled WGS sequence"/>
</dbReference>
<feature type="compositionally biased region" description="Polar residues" evidence="8">
    <location>
        <begin position="22"/>
        <end position="46"/>
    </location>
</feature>
<feature type="transmembrane region" description="Helical" evidence="9">
    <location>
        <begin position="328"/>
        <end position="349"/>
    </location>
</feature>
<dbReference type="AlphaFoldDB" id="A0A0B2X1L8"/>
<evidence type="ECO:0000256" key="2">
    <source>
        <dbReference type="ARBA" id="ARBA00022448"/>
    </source>
</evidence>
<comment type="subcellular location">
    <subcellularLocation>
        <location evidence="1">Cell membrane</location>
        <topology evidence="1">Multi-pass membrane protein</topology>
    </subcellularLocation>
</comment>
<keyword evidence="5 9" id="KW-1133">Transmembrane helix</keyword>
<evidence type="ECO:0000256" key="8">
    <source>
        <dbReference type="SAM" id="MobiDB-lite"/>
    </source>
</evidence>
<keyword evidence="11" id="KW-1185">Reference proteome</keyword>
<accession>A0A0B2X1L8</accession>
<dbReference type="STRING" id="1081103.A0A0B2X1L8"/>
<feature type="transmembrane region" description="Helical" evidence="9">
    <location>
        <begin position="355"/>
        <end position="374"/>
    </location>
</feature>
<organism evidence="10 11">
    <name type="scientific">Metarhizium album (strain ARSEF 1941)</name>
    <dbReference type="NCBI Taxonomy" id="1081103"/>
    <lineage>
        <taxon>Eukaryota</taxon>
        <taxon>Fungi</taxon>
        <taxon>Dikarya</taxon>
        <taxon>Ascomycota</taxon>
        <taxon>Pezizomycotina</taxon>
        <taxon>Sordariomycetes</taxon>
        <taxon>Hypocreomycetidae</taxon>
        <taxon>Hypocreales</taxon>
        <taxon>Clavicipitaceae</taxon>
        <taxon>Metarhizium</taxon>
    </lineage>
</organism>
<dbReference type="OrthoDB" id="1368at2759"/>
<evidence type="ECO:0000256" key="5">
    <source>
        <dbReference type="ARBA" id="ARBA00022989"/>
    </source>
</evidence>
<feature type="transmembrane region" description="Helical" evidence="9">
    <location>
        <begin position="92"/>
        <end position="111"/>
    </location>
</feature>
<evidence type="ECO:0000256" key="4">
    <source>
        <dbReference type="ARBA" id="ARBA00022692"/>
    </source>
</evidence>
<feature type="region of interest" description="Disordered" evidence="8">
    <location>
        <begin position="450"/>
        <end position="478"/>
    </location>
</feature>
<feature type="region of interest" description="Disordered" evidence="8">
    <location>
        <begin position="1"/>
        <end position="47"/>
    </location>
</feature>
<evidence type="ECO:0000256" key="9">
    <source>
        <dbReference type="SAM" id="Phobius"/>
    </source>
</evidence>
<keyword evidence="6" id="KW-0406">Ion transport</keyword>
<keyword evidence="3" id="KW-1003">Cell membrane</keyword>
<feature type="compositionally biased region" description="Basic and acidic residues" evidence="8">
    <location>
        <begin position="468"/>
        <end position="478"/>
    </location>
</feature>
<dbReference type="Pfam" id="PF25539">
    <property type="entry name" value="Bestrophin_2"/>
    <property type="match status" value="2"/>
</dbReference>
<sequence length="478" mass="53086">MADGGAAEVATTFEPSKPNVRTLDTQTKHATGQAQLENVRSPTSPVVPSMPFTLPRHSSLDIDDYFTGPRDISKHSKWPIFLQMHGSILPKMILPLLFIAGWSTAITVISLRVHNLGVQSVLLTITGFVVGLGLSFRNSTAYERYAEGRKYWASLVTASQVLGRVFWIHGLDRPDTDPRESLLKKLSSMNLLVAFAVALKHSLRFEPYAAYPDLQNLVGHLDTFAKEATNKDASSVAVPKKNFFKGVGEYLGISFAASNPRKTLKKATRPLGNLPLEILNHIAVTIDQMARHDQLQVSMQQTLAYNNLVVLNDVMTGCERVLNTPLPIAYSIAISQITWLYVVLLPFQLVNYVEWVTIPATLAAAYIILGLLFIGREIENPFGQDVNDLPLDGFCDQIAAELDIIASYDMQNPYGFFFNPENMPLYPVSAASAGAWMQRSEEKLRQAIKTKPTTTFEWRRPRSGHHQSSSDKPGDENV</sequence>
<reference evidence="10 11" key="1">
    <citation type="journal article" date="2014" name="Proc. Natl. Acad. Sci. U.S.A.">
        <title>Trajectory and genomic determinants of fungal-pathogen speciation and host adaptation.</title>
        <authorList>
            <person name="Hu X."/>
            <person name="Xiao G."/>
            <person name="Zheng P."/>
            <person name="Shang Y."/>
            <person name="Su Y."/>
            <person name="Zhang X."/>
            <person name="Liu X."/>
            <person name="Zhan S."/>
            <person name="St Leger R.J."/>
            <person name="Wang C."/>
        </authorList>
    </citation>
    <scope>NUCLEOTIDE SEQUENCE [LARGE SCALE GENOMIC DNA]</scope>
    <source>
        <strain evidence="10 11">ARSEF 1941</strain>
    </source>
</reference>
<evidence type="ECO:0000256" key="7">
    <source>
        <dbReference type="ARBA" id="ARBA00023136"/>
    </source>
</evidence>
<protein>
    <submittedName>
        <fullName evidence="10">Bestrophin/UPF0187</fullName>
    </submittedName>
</protein>
<evidence type="ECO:0000256" key="3">
    <source>
        <dbReference type="ARBA" id="ARBA00022475"/>
    </source>
</evidence>
<feature type="transmembrane region" description="Helical" evidence="9">
    <location>
        <begin position="117"/>
        <end position="139"/>
    </location>
</feature>
<evidence type="ECO:0000313" key="11">
    <source>
        <dbReference type="Proteomes" id="UP000030816"/>
    </source>
</evidence>
<evidence type="ECO:0000313" key="10">
    <source>
        <dbReference type="EMBL" id="KHN99734.1"/>
    </source>
</evidence>
<dbReference type="PANTHER" id="PTHR33281">
    <property type="entry name" value="UPF0187 PROTEIN YNEE"/>
    <property type="match status" value="1"/>
</dbReference>
<keyword evidence="2" id="KW-0813">Transport</keyword>
<comment type="caution">
    <text evidence="10">The sequence shown here is derived from an EMBL/GenBank/DDBJ whole genome shotgun (WGS) entry which is preliminary data.</text>
</comment>
<dbReference type="GO" id="GO:0005254">
    <property type="term" value="F:chloride channel activity"/>
    <property type="evidence" value="ECO:0007669"/>
    <property type="project" value="InterPro"/>
</dbReference>
<evidence type="ECO:0000256" key="1">
    <source>
        <dbReference type="ARBA" id="ARBA00004651"/>
    </source>
</evidence>
<dbReference type="GeneID" id="63737042"/>
<proteinExistence type="predicted"/>
<dbReference type="HOGENOM" id="CLU_029790_1_0_1"/>
<gene>
    <name evidence="10" type="ORF">MAM_02587</name>
</gene>
<name>A0A0B2X1L8_METAS</name>